<gene>
    <name evidence="3" type="ORF">B0J11DRAFT_307906</name>
</gene>
<dbReference type="EMBL" id="JAGMWT010000007">
    <property type="protein sequence ID" value="KAH7125503.1"/>
    <property type="molecule type" value="Genomic_DNA"/>
</dbReference>
<sequence>MKISKIYTVLATFGIWSVAATEDLSTASFDDENDAIITPFNNYGGWVNPEDLTPMPQCIAQQDQSAWLETMTKCTSKRCTRHFGVFCTHHQWLTELTCLNAGFSFDVLRQYLPYCSRSVLAKAQLYQWIHEITGRTWFIDVGDASGLQSLSPASLAKGYTSVDAIYKAPTCLSSSLSVPSMEHFRAVIISCSFTSTTKHYGNAARPWEYNQQLGSMTTLDFQTVGYTNLTGHDIYYGDNFFDKDCFCKNFAMDLENEPCPGQEDLDLTEERLWMKSICGSQSLPDNWKDQTRMIGFNYMLKDDWRWPTCVTDMPKRVTDLPHQCAMDACEVDSNGFCRVRRSIDRACVCRSITYESCGGLCQFFETRREYVKWLHDLCGNVHNWNGLPNNWPRLAAPTTFDMIPWEWAVKSSINSTGTSVPTSDSFTPSEQCPSNEWKIRSLVIVNIATLLAAVFSRTTNLHRIARGFLWLPHPRVWIVTGFYIAALQLLAYWFGAFLVQSTSGYEDVPIVELILLWCTLPRPAWFTIILIGVQPFRDINISAAASSLVAEIILQCISVYYMAWTVNYGWQHNLYFDGMKGAERESQATTMYYGALAWAFAMAVIFAQVLRYLQKLNRLAETVEFNSPERQTSTPKVSSIADELVAQVDNYCTWLEEHLAAYWATKSESWEEAPLLRSEGGVYTVYGTVYAKRRSEKSSRKEFVRLYAIIAVCMIALWIAQWFFWIGFIGLSMEEFCPPNLSLLTIIWTAFSLPGATVGASV</sequence>
<feature type="signal peptide" evidence="2">
    <location>
        <begin position="1"/>
        <end position="21"/>
    </location>
</feature>
<protein>
    <submittedName>
        <fullName evidence="3">Uncharacterized protein</fullName>
    </submittedName>
</protein>
<feature type="transmembrane region" description="Helical" evidence="1">
    <location>
        <begin position="437"/>
        <end position="455"/>
    </location>
</feature>
<keyword evidence="1" id="KW-0812">Transmembrane</keyword>
<feature type="transmembrane region" description="Helical" evidence="1">
    <location>
        <begin position="703"/>
        <end position="729"/>
    </location>
</feature>
<keyword evidence="4" id="KW-1185">Reference proteome</keyword>
<reference evidence="3" key="1">
    <citation type="journal article" date="2021" name="Nat. Commun.">
        <title>Genetic determinants of endophytism in the Arabidopsis root mycobiome.</title>
        <authorList>
            <person name="Mesny F."/>
            <person name="Miyauchi S."/>
            <person name="Thiergart T."/>
            <person name="Pickel B."/>
            <person name="Atanasova L."/>
            <person name="Karlsson M."/>
            <person name="Huettel B."/>
            <person name="Barry K.W."/>
            <person name="Haridas S."/>
            <person name="Chen C."/>
            <person name="Bauer D."/>
            <person name="Andreopoulos W."/>
            <person name="Pangilinan J."/>
            <person name="LaButti K."/>
            <person name="Riley R."/>
            <person name="Lipzen A."/>
            <person name="Clum A."/>
            <person name="Drula E."/>
            <person name="Henrissat B."/>
            <person name="Kohler A."/>
            <person name="Grigoriev I.V."/>
            <person name="Martin F.M."/>
            <person name="Hacquard S."/>
        </authorList>
    </citation>
    <scope>NUCLEOTIDE SEQUENCE</scope>
    <source>
        <strain evidence="3">MPI-CAGE-CH-0243</strain>
    </source>
</reference>
<keyword evidence="1" id="KW-1133">Transmembrane helix</keyword>
<dbReference type="OrthoDB" id="3525430at2759"/>
<evidence type="ECO:0000313" key="3">
    <source>
        <dbReference type="EMBL" id="KAH7125503.1"/>
    </source>
</evidence>
<keyword evidence="2" id="KW-0732">Signal</keyword>
<comment type="caution">
    <text evidence="3">The sequence shown here is derived from an EMBL/GenBank/DDBJ whole genome shotgun (WGS) entry which is preliminary data.</text>
</comment>
<accession>A0A9P9DU90</accession>
<keyword evidence="1" id="KW-0472">Membrane</keyword>
<organism evidence="3 4">
    <name type="scientific">Dendryphion nanum</name>
    <dbReference type="NCBI Taxonomy" id="256645"/>
    <lineage>
        <taxon>Eukaryota</taxon>
        <taxon>Fungi</taxon>
        <taxon>Dikarya</taxon>
        <taxon>Ascomycota</taxon>
        <taxon>Pezizomycotina</taxon>
        <taxon>Dothideomycetes</taxon>
        <taxon>Pleosporomycetidae</taxon>
        <taxon>Pleosporales</taxon>
        <taxon>Torulaceae</taxon>
        <taxon>Dendryphion</taxon>
    </lineage>
</organism>
<dbReference type="Proteomes" id="UP000700596">
    <property type="component" value="Unassembled WGS sequence"/>
</dbReference>
<evidence type="ECO:0000256" key="1">
    <source>
        <dbReference type="SAM" id="Phobius"/>
    </source>
</evidence>
<name>A0A9P9DU90_9PLEO</name>
<feature type="chain" id="PRO_5040108219" evidence="2">
    <location>
        <begin position="22"/>
        <end position="762"/>
    </location>
</feature>
<feature type="transmembrane region" description="Helical" evidence="1">
    <location>
        <begin position="476"/>
        <end position="494"/>
    </location>
</feature>
<evidence type="ECO:0000313" key="4">
    <source>
        <dbReference type="Proteomes" id="UP000700596"/>
    </source>
</evidence>
<feature type="transmembrane region" description="Helical" evidence="1">
    <location>
        <begin position="514"/>
        <end position="536"/>
    </location>
</feature>
<feature type="transmembrane region" description="Helical" evidence="1">
    <location>
        <begin position="548"/>
        <end position="570"/>
    </location>
</feature>
<proteinExistence type="predicted"/>
<evidence type="ECO:0000256" key="2">
    <source>
        <dbReference type="SAM" id="SignalP"/>
    </source>
</evidence>
<dbReference type="AlphaFoldDB" id="A0A9P9DU90"/>
<feature type="transmembrane region" description="Helical" evidence="1">
    <location>
        <begin position="590"/>
        <end position="610"/>
    </location>
</feature>